<evidence type="ECO:0000259" key="13">
    <source>
        <dbReference type="PROSITE" id="PS50885"/>
    </source>
</evidence>
<evidence type="ECO:0000313" key="14">
    <source>
        <dbReference type="EMBL" id="RFA36822.1"/>
    </source>
</evidence>
<dbReference type="CDD" id="cd00082">
    <property type="entry name" value="HisKA"/>
    <property type="match status" value="1"/>
</dbReference>
<dbReference type="OrthoDB" id="9121563at2"/>
<dbReference type="InterPro" id="IPR036890">
    <property type="entry name" value="HATPase_C_sf"/>
</dbReference>
<keyword evidence="4" id="KW-0597">Phosphoprotein</keyword>
<dbReference type="InterPro" id="IPR003661">
    <property type="entry name" value="HisK_dim/P_dom"/>
</dbReference>
<keyword evidence="15" id="KW-1185">Reference proteome</keyword>
<dbReference type="PANTHER" id="PTHR45436:SF16">
    <property type="entry name" value="HISTIDINE KINASE"/>
    <property type="match status" value="1"/>
</dbReference>
<dbReference type="EC" id="2.7.13.3" evidence="3"/>
<comment type="subcellular location">
    <subcellularLocation>
        <location evidence="2">Membrane</location>
    </subcellularLocation>
</comment>
<dbReference type="Gene3D" id="3.30.565.10">
    <property type="entry name" value="Histidine kinase-like ATPase, C-terminal domain"/>
    <property type="match status" value="1"/>
</dbReference>
<dbReference type="SUPFAM" id="SSF47384">
    <property type="entry name" value="Homodimeric domain of signal transducing histidine kinase"/>
    <property type="match status" value="1"/>
</dbReference>
<dbReference type="SUPFAM" id="SSF55874">
    <property type="entry name" value="ATPase domain of HSP90 chaperone/DNA topoisomerase II/histidine kinase"/>
    <property type="match status" value="1"/>
</dbReference>
<proteinExistence type="predicted"/>
<keyword evidence="6 11" id="KW-0812">Transmembrane</keyword>
<protein>
    <recommendedName>
        <fullName evidence="3">histidine kinase</fullName>
        <ecNumber evidence="3">2.7.13.3</ecNumber>
    </recommendedName>
</protein>
<evidence type="ECO:0000256" key="8">
    <source>
        <dbReference type="ARBA" id="ARBA00022989"/>
    </source>
</evidence>
<dbReference type="InterPro" id="IPR004358">
    <property type="entry name" value="Sig_transdc_His_kin-like_C"/>
</dbReference>
<keyword evidence="9" id="KW-0902">Two-component regulatory system</keyword>
<dbReference type="InterPro" id="IPR005467">
    <property type="entry name" value="His_kinase_dom"/>
</dbReference>
<comment type="catalytic activity">
    <reaction evidence="1">
        <text>ATP + protein L-histidine = ADP + protein N-phospho-L-histidine.</text>
        <dbReference type="EC" id="2.7.13.3"/>
    </reaction>
</comment>
<evidence type="ECO:0000256" key="1">
    <source>
        <dbReference type="ARBA" id="ARBA00000085"/>
    </source>
</evidence>
<feature type="domain" description="HAMP" evidence="13">
    <location>
        <begin position="171"/>
        <end position="218"/>
    </location>
</feature>
<dbReference type="PANTHER" id="PTHR45436">
    <property type="entry name" value="SENSOR HISTIDINE KINASE YKOH"/>
    <property type="match status" value="1"/>
</dbReference>
<sequence length="430" mass="47995">MAWDTVWQHLMNYRNSLRIRLLAAFALVGALLGPVIGFALLLLVFEVEERSVARDIQTELAAVIAQPEQFALRELPGMPGIQVRADVRLDGVPAEVLLLPDGVHEYENLQGSWYVALGTTQDGRFAVIEDVSWLDRPERMLLVILVVATPLGLYLALWLGYYLSKRLLTPLVTLADRVARDNDDLGDKPLAINLKDDEVGALARALDGYRERMQQMLTREREFSADVSHELRNPLAVIQGAVEVIRDDPGLSRRTLKAVERLDNAGERMRDTVNTLLLMVREPSRKLDEAVDVADCVSTLIEHNRQVWPVTPAWVRVAKPTVRAPRAAVEIIVSNLIRNAVTHSGSNEVNVTLESNRLIVSDNGVGIAPEELPRITERGRRGCAAKVEGYGLGLALVQRLCERYGWRLEIETCSEGTQVYWCFAVPACEQ</sequence>
<evidence type="ECO:0000259" key="12">
    <source>
        <dbReference type="PROSITE" id="PS50109"/>
    </source>
</evidence>
<evidence type="ECO:0000256" key="11">
    <source>
        <dbReference type="SAM" id="Phobius"/>
    </source>
</evidence>
<evidence type="ECO:0000256" key="3">
    <source>
        <dbReference type="ARBA" id="ARBA00012438"/>
    </source>
</evidence>
<keyword evidence="8 11" id="KW-1133">Transmembrane helix</keyword>
<keyword evidence="10 11" id="KW-0472">Membrane</keyword>
<keyword evidence="7" id="KW-0418">Kinase</keyword>
<dbReference type="Proteomes" id="UP000256763">
    <property type="component" value="Unassembled WGS sequence"/>
</dbReference>
<name>A0A3E0WV09_9GAMM</name>
<dbReference type="PROSITE" id="PS50885">
    <property type="entry name" value="HAMP"/>
    <property type="match status" value="1"/>
</dbReference>
<evidence type="ECO:0000256" key="5">
    <source>
        <dbReference type="ARBA" id="ARBA00022679"/>
    </source>
</evidence>
<dbReference type="InterPro" id="IPR003594">
    <property type="entry name" value="HATPase_dom"/>
</dbReference>
<keyword evidence="5" id="KW-0808">Transferase</keyword>
<dbReference type="GO" id="GO:0000155">
    <property type="term" value="F:phosphorelay sensor kinase activity"/>
    <property type="evidence" value="ECO:0007669"/>
    <property type="project" value="InterPro"/>
</dbReference>
<dbReference type="AlphaFoldDB" id="A0A3E0WV09"/>
<organism evidence="14 15">
    <name type="scientific">Alkalilimnicola ehrlichii</name>
    <dbReference type="NCBI Taxonomy" id="351052"/>
    <lineage>
        <taxon>Bacteria</taxon>
        <taxon>Pseudomonadati</taxon>
        <taxon>Pseudomonadota</taxon>
        <taxon>Gammaproteobacteria</taxon>
        <taxon>Chromatiales</taxon>
        <taxon>Ectothiorhodospiraceae</taxon>
        <taxon>Alkalilimnicola</taxon>
    </lineage>
</organism>
<evidence type="ECO:0000256" key="7">
    <source>
        <dbReference type="ARBA" id="ARBA00022777"/>
    </source>
</evidence>
<dbReference type="InterPro" id="IPR003660">
    <property type="entry name" value="HAMP_dom"/>
</dbReference>
<evidence type="ECO:0000256" key="2">
    <source>
        <dbReference type="ARBA" id="ARBA00004370"/>
    </source>
</evidence>
<reference evidence="15" key="1">
    <citation type="submission" date="2017-05" db="EMBL/GenBank/DDBJ databases">
        <authorList>
            <person name="Sharma S."/>
            <person name="Sidhu C."/>
            <person name="Pinnaka A.K."/>
        </authorList>
    </citation>
    <scope>NUCLEOTIDE SEQUENCE [LARGE SCALE GENOMIC DNA]</scope>
    <source>
        <strain evidence="15">AK93</strain>
    </source>
</reference>
<evidence type="ECO:0000256" key="9">
    <source>
        <dbReference type="ARBA" id="ARBA00023012"/>
    </source>
</evidence>
<comment type="caution">
    <text evidence="14">The sequence shown here is derived from an EMBL/GenBank/DDBJ whole genome shotgun (WGS) entry which is preliminary data.</text>
</comment>
<dbReference type="Gene3D" id="6.10.340.10">
    <property type="match status" value="1"/>
</dbReference>
<feature type="transmembrane region" description="Helical" evidence="11">
    <location>
        <begin position="140"/>
        <end position="163"/>
    </location>
</feature>
<dbReference type="Gene3D" id="1.10.287.130">
    <property type="match status" value="1"/>
</dbReference>
<dbReference type="InterPro" id="IPR050428">
    <property type="entry name" value="TCS_sensor_his_kinase"/>
</dbReference>
<dbReference type="PRINTS" id="PR00344">
    <property type="entry name" value="BCTRLSENSOR"/>
</dbReference>
<dbReference type="GO" id="GO:0005886">
    <property type="term" value="C:plasma membrane"/>
    <property type="evidence" value="ECO:0007669"/>
    <property type="project" value="TreeGrafter"/>
</dbReference>
<gene>
    <name evidence="14" type="ORF">CAL65_09870</name>
</gene>
<evidence type="ECO:0000256" key="4">
    <source>
        <dbReference type="ARBA" id="ARBA00022553"/>
    </source>
</evidence>
<dbReference type="Pfam" id="PF00512">
    <property type="entry name" value="HisKA"/>
    <property type="match status" value="1"/>
</dbReference>
<dbReference type="SMART" id="SM00387">
    <property type="entry name" value="HATPase_c"/>
    <property type="match status" value="1"/>
</dbReference>
<evidence type="ECO:0000313" key="15">
    <source>
        <dbReference type="Proteomes" id="UP000256763"/>
    </source>
</evidence>
<feature type="transmembrane region" description="Helical" evidence="11">
    <location>
        <begin position="21"/>
        <end position="45"/>
    </location>
</feature>
<dbReference type="EMBL" id="NFZW01000008">
    <property type="protein sequence ID" value="RFA36822.1"/>
    <property type="molecule type" value="Genomic_DNA"/>
</dbReference>
<dbReference type="PROSITE" id="PS50109">
    <property type="entry name" value="HIS_KIN"/>
    <property type="match status" value="1"/>
</dbReference>
<evidence type="ECO:0000256" key="6">
    <source>
        <dbReference type="ARBA" id="ARBA00022692"/>
    </source>
</evidence>
<feature type="domain" description="Histidine kinase" evidence="12">
    <location>
        <begin position="226"/>
        <end position="427"/>
    </location>
</feature>
<dbReference type="SMART" id="SM00388">
    <property type="entry name" value="HisKA"/>
    <property type="match status" value="1"/>
</dbReference>
<evidence type="ECO:0000256" key="10">
    <source>
        <dbReference type="ARBA" id="ARBA00023136"/>
    </source>
</evidence>
<dbReference type="InterPro" id="IPR036097">
    <property type="entry name" value="HisK_dim/P_sf"/>
</dbReference>
<accession>A0A3E0WV09</accession>
<dbReference type="Pfam" id="PF02518">
    <property type="entry name" value="HATPase_c"/>
    <property type="match status" value="1"/>
</dbReference>